<organism evidence="1">
    <name type="scientific">marine sediment metagenome</name>
    <dbReference type="NCBI Taxonomy" id="412755"/>
    <lineage>
        <taxon>unclassified sequences</taxon>
        <taxon>metagenomes</taxon>
        <taxon>ecological metagenomes</taxon>
    </lineage>
</organism>
<dbReference type="AlphaFoldDB" id="A0A0F9L0D6"/>
<proteinExistence type="predicted"/>
<protein>
    <submittedName>
        <fullName evidence="1">Uncharacterized protein</fullName>
    </submittedName>
</protein>
<accession>A0A0F9L0D6</accession>
<evidence type="ECO:0000313" key="1">
    <source>
        <dbReference type="EMBL" id="KKM21270.1"/>
    </source>
</evidence>
<sequence>MKRVYLVEIDTDEDEVILELLKGSDPLVQIRQTMYQSLEDYDYQRELDNET</sequence>
<gene>
    <name evidence="1" type="ORF">LCGC14_1637140</name>
</gene>
<reference evidence="1" key="1">
    <citation type="journal article" date="2015" name="Nature">
        <title>Complex archaea that bridge the gap between prokaryotes and eukaryotes.</title>
        <authorList>
            <person name="Spang A."/>
            <person name="Saw J.H."/>
            <person name="Jorgensen S.L."/>
            <person name="Zaremba-Niedzwiedzka K."/>
            <person name="Martijn J."/>
            <person name="Lind A.E."/>
            <person name="van Eijk R."/>
            <person name="Schleper C."/>
            <person name="Guy L."/>
            <person name="Ettema T.J."/>
        </authorList>
    </citation>
    <scope>NUCLEOTIDE SEQUENCE</scope>
</reference>
<comment type="caution">
    <text evidence="1">The sequence shown here is derived from an EMBL/GenBank/DDBJ whole genome shotgun (WGS) entry which is preliminary data.</text>
</comment>
<dbReference type="EMBL" id="LAZR01013586">
    <property type="protein sequence ID" value="KKM21270.1"/>
    <property type="molecule type" value="Genomic_DNA"/>
</dbReference>
<name>A0A0F9L0D6_9ZZZZ</name>